<protein>
    <submittedName>
        <fullName evidence="2">Retinoic acid induced 2</fullName>
    </submittedName>
</protein>
<dbReference type="AlphaFoldDB" id="A0A4W5RKJ6"/>
<dbReference type="GeneTree" id="ENSGT00940000154164"/>
<reference evidence="2" key="2">
    <citation type="submission" date="2025-08" db="UniProtKB">
        <authorList>
            <consortium name="Ensembl"/>
        </authorList>
    </citation>
    <scope>IDENTIFICATION</scope>
</reference>
<evidence type="ECO:0000313" key="2">
    <source>
        <dbReference type="Ensembl" id="ENSHHUP00000089192.1"/>
    </source>
</evidence>
<dbReference type="STRING" id="62062.ENSHHUP00000089192"/>
<evidence type="ECO:0000313" key="3">
    <source>
        <dbReference type="Proteomes" id="UP000314982"/>
    </source>
</evidence>
<feature type="compositionally biased region" description="Pro residues" evidence="1">
    <location>
        <begin position="261"/>
        <end position="270"/>
    </location>
</feature>
<sequence>MEDLCSEHVADLPQNGGSSGGERGGGEGVGKVENTVTQLITSKPSSISSPGQANQKPTLSHMVTIPASPTMVSPSAEAPEGVALKVAATVLQPLCLGDSPVMLPIHPLQQMAGGTAPQGIPPYLLTHQGPLSLGSLSQGPGLSLPLVLEQHVFQHLNTMGAMLQQTPPCPSLSFLQNNLLCHTQPQTSSMASLAFCQSPALDQKLPGPPAQDPGIHALLQNPAFTALIQDLFSAQTNPTSSSCHPAGSTPTDPFASASFPPSQPQPPPLSYPYSSPLAPLVPPATLLVPYPVIVPLPVPLPIPLPLPIPVPQSQESKGFSDPSKPACMVTKSTQTNNEEIVSPPHGNIMTLYPPSSMASLSSVAMVPEGEVLDLSVKAPPIIQPKQEMAFQQHDDTVLDLSVASRQKRKERPSLRDWHTSSEGTTTAWLPSPEGTTSVSLEVLKPAECTQKLHHHPNLLNGVTHVEFSRRRQWAVVDGGGSSNRPSSEPKSSSSSGSSNFEIFHTSQTAKVIVAVKDTIPTTAIFCGKIKSLSGVSSKSLSIKQHDSSGHAGALLHQCYGALPLPRGHHVVEQKDPNLPRNRQAIKLKKVSSQEIHILPIKKQRLAAFCPRK</sequence>
<dbReference type="PANTHER" id="PTHR23186:SF3">
    <property type="entry name" value="RETINOIC ACID-INDUCED PROTEIN 2"/>
    <property type="match status" value="1"/>
</dbReference>
<reference evidence="3" key="1">
    <citation type="submission" date="2018-06" db="EMBL/GenBank/DDBJ databases">
        <title>Genome assembly of Danube salmon.</title>
        <authorList>
            <person name="Macqueen D.J."/>
            <person name="Gundappa M.K."/>
        </authorList>
    </citation>
    <scope>NUCLEOTIDE SEQUENCE [LARGE SCALE GENOMIC DNA]</scope>
</reference>
<accession>A0A4W5RKJ6</accession>
<dbReference type="GO" id="GO:0048513">
    <property type="term" value="P:animal organ development"/>
    <property type="evidence" value="ECO:0007669"/>
    <property type="project" value="TreeGrafter"/>
</dbReference>
<feature type="region of interest" description="Disordered" evidence="1">
    <location>
        <begin position="402"/>
        <end position="433"/>
    </location>
</feature>
<feature type="compositionally biased region" description="Basic and acidic residues" evidence="1">
    <location>
        <begin position="1"/>
        <end position="10"/>
    </location>
</feature>
<dbReference type="Proteomes" id="UP000314982">
    <property type="component" value="Unassembled WGS sequence"/>
</dbReference>
<dbReference type="Ensembl" id="ENSHHUT00000091958.1">
    <property type="protein sequence ID" value="ENSHHUP00000089192.1"/>
    <property type="gene ID" value="ENSHHUG00000051508.1"/>
</dbReference>
<feature type="compositionally biased region" description="Gly residues" evidence="1">
    <location>
        <begin position="17"/>
        <end position="29"/>
    </location>
</feature>
<feature type="compositionally biased region" description="Polar residues" evidence="1">
    <location>
        <begin position="420"/>
        <end position="433"/>
    </location>
</feature>
<organism evidence="2 3">
    <name type="scientific">Hucho hucho</name>
    <name type="common">huchen</name>
    <dbReference type="NCBI Taxonomy" id="62062"/>
    <lineage>
        <taxon>Eukaryota</taxon>
        <taxon>Metazoa</taxon>
        <taxon>Chordata</taxon>
        <taxon>Craniata</taxon>
        <taxon>Vertebrata</taxon>
        <taxon>Euteleostomi</taxon>
        <taxon>Actinopterygii</taxon>
        <taxon>Neopterygii</taxon>
        <taxon>Teleostei</taxon>
        <taxon>Protacanthopterygii</taxon>
        <taxon>Salmoniformes</taxon>
        <taxon>Salmonidae</taxon>
        <taxon>Salmoninae</taxon>
        <taxon>Hucho</taxon>
    </lineage>
</organism>
<feature type="region of interest" description="Disordered" evidence="1">
    <location>
        <begin position="1"/>
        <end position="57"/>
    </location>
</feature>
<dbReference type="Pfam" id="PF15279">
    <property type="entry name" value="SOBP"/>
    <property type="match status" value="1"/>
</dbReference>
<reference evidence="2" key="3">
    <citation type="submission" date="2025-09" db="UniProtKB">
        <authorList>
            <consortium name="Ensembl"/>
        </authorList>
    </citation>
    <scope>IDENTIFICATION</scope>
</reference>
<feature type="compositionally biased region" description="Low complexity" evidence="1">
    <location>
        <begin position="482"/>
        <end position="499"/>
    </location>
</feature>
<dbReference type="PANTHER" id="PTHR23186">
    <property type="entry name" value="RETINOIC ACID-INDUCED PROTEIN 2"/>
    <property type="match status" value="1"/>
</dbReference>
<feature type="region of interest" description="Disordered" evidence="1">
    <location>
        <begin position="476"/>
        <end position="499"/>
    </location>
</feature>
<keyword evidence="3" id="KW-1185">Reference proteome</keyword>
<proteinExistence type="predicted"/>
<name>A0A4W5RKJ6_9TELE</name>
<feature type="compositionally biased region" description="Low complexity" evidence="1">
    <location>
        <begin position="250"/>
        <end position="260"/>
    </location>
</feature>
<evidence type="ECO:0000256" key="1">
    <source>
        <dbReference type="SAM" id="MobiDB-lite"/>
    </source>
</evidence>
<feature type="compositionally biased region" description="Polar residues" evidence="1">
    <location>
        <begin position="34"/>
        <end position="57"/>
    </location>
</feature>
<dbReference type="GO" id="GO:0005634">
    <property type="term" value="C:nucleus"/>
    <property type="evidence" value="ECO:0007669"/>
    <property type="project" value="TreeGrafter"/>
</dbReference>
<dbReference type="InterPro" id="IPR026092">
    <property type="entry name" value="RAI2/SOBP"/>
</dbReference>
<feature type="region of interest" description="Disordered" evidence="1">
    <location>
        <begin position="236"/>
        <end position="270"/>
    </location>
</feature>